<feature type="transmembrane region" description="Helical" evidence="11">
    <location>
        <begin position="15"/>
        <end position="41"/>
    </location>
</feature>
<keyword evidence="9 13" id="KW-0482">Metalloprotease</keyword>
<proteinExistence type="predicted"/>
<dbReference type="PANTHER" id="PTHR43221">
    <property type="entry name" value="PROTEASE HTPX"/>
    <property type="match status" value="1"/>
</dbReference>
<feature type="domain" description="Peptidase M48" evidence="12">
    <location>
        <begin position="320"/>
        <end position="429"/>
    </location>
</feature>
<dbReference type="RefSeq" id="WP_191689937.1">
    <property type="nucleotide sequence ID" value="NZ_JACSQR010000002.1"/>
</dbReference>
<keyword evidence="8 11" id="KW-1133">Transmembrane helix</keyword>
<dbReference type="InterPro" id="IPR001915">
    <property type="entry name" value="Peptidase_M48"/>
</dbReference>
<accession>A0ABR8RFY4</accession>
<evidence type="ECO:0000256" key="2">
    <source>
        <dbReference type="ARBA" id="ARBA00022475"/>
    </source>
</evidence>
<evidence type="ECO:0000256" key="7">
    <source>
        <dbReference type="ARBA" id="ARBA00022833"/>
    </source>
</evidence>
<evidence type="ECO:0000313" key="13">
    <source>
        <dbReference type="EMBL" id="MBD7946725.1"/>
    </source>
</evidence>
<dbReference type="Proteomes" id="UP000606724">
    <property type="component" value="Unassembled WGS sequence"/>
</dbReference>
<comment type="caution">
    <text evidence="13">The sequence shown here is derived from an EMBL/GenBank/DDBJ whole genome shotgun (WGS) entry which is preliminary data.</text>
</comment>
<keyword evidence="7" id="KW-0862">Zinc</keyword>
<organism evidence="13 14">
    <name type="scientific">Psychrobacter communis</name>
    <dbReference type="NCBI Taxonomy" id="2762238"/>
    <lineage>
        <taxon>Bacteria</taxon>
        <taxon>Pseudomonadati</taxon>
        <taxon>Pseudomonadota</taxon>
        <taxon>Gammaproteobacteria</taxon>
        <taxon>Moraxellales</taxon>
        <taxon>Moraxellaceae</taxon>
        <taxon>Psychrobacter</taxon>
    </lineage>
</organism>
<evidence type="ECO:0000256" key="6">
    <source>
        <dbReference type="ARBA" id="ARBA00022801"/>
    </source>
</evidence>
<protein>
    <submittedName>
        <fullName evidence="13">M48 family metalloprotease</fullName>
    </submittedName>
</protein>
<feature type="domain" description="Peptidase M48" evidence="12">
    <location>
        <begin position="139"/>
        <end position="236"/>
    </location>
</feature>
<evidence type="ECO:0000256" key="3">
    <source>
        <dbReference type="ARBA" id="ARBA00022670"/>
    </source>
</evidence>
<sequence>MDFFGAQRSRTQRSLLLYGLFFLIVFAHIAVALGVMALLLTLFTGGIYHWVLILVVVWTIGSFVVGSFLEYRRLKAGGRAIAQRVGAVRLFIDQSQDAWEHSQGVAHQHQPVSKVRFSARQIAVRDERDFPPVYRRYYEIAQQLAIASGLRMPILYVLPEEQGINGFVAGRHSQDMVLVVTQGALDKLSDEALYGLIGHEYGHILHGDATFNLQLMVVLAGLQLLYDWSDSINDFGSGYKVSHQTTQQNYFDGSFINSAVNQSNPLPQKAIDSHARRTEAQTANFTTHSEWVAYWQNQSQSQQSSAKGQSRWLQHNNKFDNQAPRNIWTLLIHGLSFSSMASAQLIKHSFNRERELLADATSVQLTRSPAIMETLKAIHQDALGSRLTGIADINGLSHFFFASSGADLGDVSWFATHPSLAERMSAINANAYHDFAVQVAKEKRLNQQKIKEIYEQRRLGDWGVIVTNSLSENKFTDKNINNTFNDVIDEDAIQKNTIQKNTIHKAAIEKEIATYSTSEINNELQSDSGLEFVVEQDVVIDGRLQVQAEDIGTQQLLKPWQAKPDSDLPSDALVGIDDIQKVLLPQYVLNHSYHPLGAQALIEVVLLCHQGCVLSTTATYDLTDIWLGLANDGTSAAETDTSGNTQILPHTLDHKLLAAVANLDRRVDSALIALALKQLRQHNLSENAIDELRLKYEASHRNQDHQHYVQQKKCRSMLLRYQRGIIELFENSLTADLSQKFADTIDNDDSIDKSTSVLNPLENTYSRSPAILALWQALQLQQLLPVLSAVLNDTQVQSHLHPQYPYYQWQQVLHAGTDDIYAQLDPSGQVFNGLDIAARTMLTLLAYRLSKDAKGQIISALDSSVPISTPISVLSYNSASVAHYLVDLRRHARLIDIDLAAVGEANLQWLLLTAQSLNTVQLLALIEAVPIFIASASQSSVSEAKGDDNYRQRQQGGAQIDYNAHIQDGNADRADRADRADKAGNDSTRHFYTYHTYRQWLSTLHTVMLHDTIVSQDEYDCLTELANHWLGVRQLF</sequence>
<evidence type="ECO:0000256" key="5">
    <source>
        <dbReference type="ARBA" id="ARBA00022723"/>
    </source>
</evidence>
<dbReference type="EMBL" id="JACSQR010000002">
    <property type="protein sequence ID" value="MBD7946725.1"/>
    <property type="molecule type" value="Genomic_DNA"/>
</dbReference>
<dbReference type="Gene3D" id="3.30.2010.10">
    <property type="entry name" value="Metalloproteases ('zincins'), catalytic domain"/>
    <property type="match status" value="1"/>
</dbReference>
<dbReference type="GO" id="GO:0008237">
    <property type="term" value="F:metallopeptidase activity"/>
    <property type="evidence" value="ECO:0007669"/>
    <property type="project" value="UniProtKB-KW"/>
</dbReference>
<keyword evidence="3" id="KW-0645">Protease</keyword>
<dbReference type="PANTHER" id="PTHR43221:SF2">
    <property type="entry name" value="PROTEASE HTPX HOMOLOG"/>
    <property type="match status" value="1"/>
</dbReference>
<keyword evidence="10 11" id="KW-0472">Membrane</keyword>
<keyword evidence="2" id="KW-1003">Cell membrane</keyword>
<evidence type="ECO:0000256" key="9">
    <source>
        <dbReference type="ARBA" id="ARBA00023049"/>
    </source>
</evidence>
<feature type="transmembrane region" description="Helical" evidence="11">
    <location>
        <begin position="47"/>
        <end position="69"/>
    </location>
</feature>
<evidence type="ECO:0000256" key="8">
    <source>
        <dbReference type="ARBA" id="ARBA00022989"/>
    </source>
</evidence>
<comment type="cofactor">
    <cofactor evidence="1">
        <name>Zn(2+)</name>
        <dbReference type="ChEBI" id="CHEBI:29105"/>
    </cofactor>
</comment>
<keyword evidence="5" id="KW-0479">Metal-binding</keyword>
<evidence type="ECO:0000256" key="4">
    <source>
        <dbReference type="ARBA" id="ARBA00022692"/>
    </source>
</evidence>
<keyword evidence="4 11" id="KW-0812">Transmembrane</keyword>
<evidence type="ECO:0000259" key="12">
    <source>
        <dbReference type="Pfam" id="PF01435"/>
    </source>
</evidence>
<dbReference type="Pfam" id="PF01435">
    <property type="entry name" value="Peptidase_M48"/>
    <property type="match status" value="2"/>
</dbReference>
<gene>
    <name evidence="13" type="ORF">H9653_01565</name>
</gene>
<keyword evidence="14" id="KW-1185">Reference proteome</keyword>
<evidence type="ECO:0000256" key="10">
    <source>
        <dbReference type="ARBA" id="ARBA00023136"/>
    </source>
</evidence>
<evidence type="ECO:0000256" key="1">
    <source>
        <dbReference type="ARBA" id="ARBA00001947"/>
    </source>
</evidence>
<keyword evidence="6" id="KW-0378">Hydrolase</keyword>
<name>A0ABR8RFY4_9GAMM</name>
<evidence type="ECO:0000313" key="14">
    <source>
        <dbReference type="Proteomes" id="UP000606724"/>
    </source>
</evidence>
<evidence type="ECO:0000256" key="11">
    <source>
        <dbReference type="SAM" id="Phobius"/>
    </source>
</evidence>
<reference evidence="13 14" key="1">
    <citation type="submission" date="2020-08" db="EMBL/GenBank/DDBJ databases">
        <title>A Genomic Blueprint of the Chicken Gut Microbiome.</title>
        <authorList>
            <person name="Gilroy R."/>
            <person name="Ravi A."/>
            <person name="Getino M."/>
            <person name="Pursley I."/>
            <person name="Horton D.L."/>
            <person name="Alikhan N.-F."/>
            <person name="Baker D."/>
            <person name="Gharbi K."/>
            <person name="Hall N."/>
            <person name="Watson M."/>
            <person name="Adriaenssens E.M."/>
            <person name="Foster-Nyarko E."/>
            <person name="Jarju S."/>
            <person name="Secka A."/>
            <person name="Antonio M."/>
            <person name="Oren A."/>
            <person name="Chaudhuri R."/>
            <person name="La Ragione R.M."/>
            <person name="Hildebrand F."/>
            <person name="Pallen M.J."/>
        </authorList>
    </citation>
    <scope>NUCLEOTIDE SEQUENCE [LARGE SCALE GENOMIC DNA]</scope>
    <source>
        <strain evidence="13 14">Sa4CVA2</strain>
    </source>
</reference>
<dbReference type="InterPro" id="IPR050083">
    <property type="entry name" value="HtpX_protease"/>
</dbReference>